<keyword evidence="1" id="KW-0472">Membrane</keyword>
<keyword evidence="1" id="KW-1133">Transmembrane helix</keyword>
<name>A0A0E9PWK3_ANGAN</name>
<proteinExistence type="predicted"/>
<dbReference type="EMBL" id="GBXM01099708">
    <property type="protein sequence ID" value="JAH08869.1"/>
    <property type="molecule type" value="Transcribed_RNA"/>
</dbReference>
<reference evidence="2" key="1">
    <citation type="submission" date="2014-11" db="EMBL/GenBank/DDBJ databases">
        <authorList>
            <person name="Amaro Gonzalez C."/>
        </authorList>
    </citation>
    <scope>NUCLEOTIDE SEQUENCE</scope>
</reference>
<dbReference type="AlphaFoldDB" id="A0A0E9PWK3"/>
<sequence length="24" mass="3072">MNYDYFLFTYCICWCILISYINIR</sequence>
<evidence type="ECO:0000313" key="2">
    <source>
        <dbReference type="EMBL" id="JAH08869.1"/>
    </source>
</evidence>
<accession>A0A0E9PWK3</accession>
<evidence type="ECO:0000256" key="1">
    <source>
        <dbReference type="SAM" id="Phobius"/>
    </source>
</evidence>
<keyword evidence="1" id="KW-0812">Transmembrane</keyword>
<feature type="transmembrane region" description="Helical" evidence="1">
    <location>
        <begin position="6"/>
        <end position="23"/>
    </location>
</feature>
<organism evidence="2">
    <name type="scientific">Anguilla anguilla</name>
    <name type="common">European freshwater eel</name>
    <name type="synonym">Muraena anguilla</name>
    <dbReference type="NCBI Taxonomy" id="7936"/>
    <lineage>
        <taxon>Eukaryota</taxon>
        <taxon>Metazoa</taxon>
        <taxon>Chordata</taxon>
        <taxon>Craniata</taxon>
        <taxon>Vertebrata</taxon>
        <taxon>Euteleostomi</taxon>
        <taxon>Actinopterygii</taxon>
        <taxon>Neopterygii</taxon>
        <taxon>Teleostei</taxon>
        <taxon>Anguilliformes</taxon>
        <taxon>Anguillidae</taxon>
        <taxon>Anguilla</taxon>
    </lineage>
</organism>
<reference evidence="2" key="2">
    <citation type="journal article" date="2015" name="Fish Shellfish Immunol.">
        <title>Early steps in the European eel (Anguilla anguilla)-Vibrio vulnificus interaction in the gills: Role of the RtxA13 toxin.</title>
        <authorList>
            <person name="Callol A."/>
            <person name="Pajuelo D."/>
            <person name="Ebbesson L."/>
            <person name="Teles M."/>
            <person name="MacKenzie S."/>
            <person name="Amaro C."/>
        </authorList>
    </citation>
    <scope>NUCLEOTIDE SEQUENCE</scope>
</reference>
<protein>
    <submittedName>
        <fullName evidence="2">Uncharacterized protein</fullName>
    </submittedName>
</protein>